<evidence type="ECO:0000256" key="3">
    <source>
        <dbReference type="ARBA" id="ARBA00004496"/>
    </source>
</evidence>
<evidence type="ECO:0000313" key="12">
    <source>
        <dbReference type="Proteomes" id="UP000190285"/>
    </source>
</evidence>
<dbReference type="RefSeq" id="WP_079492193.1">
    <property type="nucleotide sequence ID" value="NZ_FUZT01000006.1"/>
</dbReference>
<dbReference type="EMBL" id="FUZT01000006">
    <property type="protein sequence ID" value="SKC72868.1"/>
    <property type="molecule type" value="Genomic_DNA"/>
</dbReference>
<accession>A0A1T5LBU0</accession>
<dbReference type="AlphaFoldDB" id="A0A1T5LBU0"/>
<name>A0A1T5LBU0_9FIRM</name>
<comment type="cofactor">
    <cofactor evidence="2">
        <name>Mg(2+)</name>
        <dbReference type="ChEBI" id="CHEBI:18420"/>
    </cofactor>
</comment>
<sequence length="253" mass="28239">MKVVVANDDGIFAEGIYKLAKKLSVKHEVFVVAPDRQRSATGHGITMHHPLRANKIKFFDTDILAWSIDGTPADCIKLAIEGILKDKPDFVISGINDGPNLGTDVLYSGTVSAAMEGAIHGIQSMAISMADTQNIDYDIGAEFANIMIDNLTYNKLPKDTLLNINVPTCNKKEVKGVKITTLGARKYKNTFIKRVDPRGQDYYWLGGELIQEDQNEDSDVNSVKDNYISVTPIHYDLTDYDLNKIIRKWNIKF</sequence>
<evidence type="ECO:0000259" key="10">
    <source>
        <dbReference type="Pfam" id="PF01975"/>
    </source>
</evidence>
<comment type="similarity">
    <text evidence="4 9">Belongs to the SurE nucleotidase family.</text>
</comment>
<evidence type="ECO:0000256" key="6">
    <source>
        <dbReference type="ARBA" id="ARBA00022723"/>
    </source>
</evidence>
<dbReference type="OrthoDB" id="9780815at2"/>
<evidence type="ECO:0000256" key="2">
    <source>
        <dbReference type="ARBA" id="ARBA00001946"/>
    </source>
</evidence>
<feature type="binding site" evidence="9">
    <location>
        <position position="39"/>
    </location>
    <ligand>
        <name>a divalent metal cation</name>
        <dbReference type="ChEBI" id="CHEBI:60240"/>
    </ligand>
</feature>
<evidence type="ECO:0000256" key="5">
    <source>
        <dbReference type="ARBA" id="ARBA00022490"/>
    </source>
</evidence>
<evidence type="ECO:0000256" key="9">
    <source>
        <dbReference type="HAMAP-Rule" id="MF_00060"/>
    </source>
</evidence>
<dbReference type="Gene3D" id="3.40.1210.10">
    <property type="entry name" value="Survival protein SurE-like phosphatase/nucleotidase"/>
    <property type="match status" value="1"/>
</dbReference>
<feature type="binding site" evidence="9">
    <location>
        <position position="9"/>
    </location>
    <ligand>
        <name>a divalent metal cation</name>
        <dbReference type="ChEBI" id="CHEBI:60240"/>
    </ligand>
</feature>
<dbReference type="InterPro" id="IPR030048">
    <property type="entry name" value="SurE"/>
</dbReference>
<dbReference type="GO" id="GO:0008254">
    <property type="term" value="F:3'-nucleotidase activity"/>
    <property type="evidence" value="ECO:0007669"/>
    <property type="project" value="TreeGrafter"/>
</dbReference>
<feature type="domain" description="Survival protein SurE-like phosphatase/nucleotidase" evidence="10">
    <location>
        <begin position="3"/>
        <end position="188"/>
    </location>
</feature>
<evidence type="ECO:0000313" key="11">
    <source>
        <dbReference type="EMBL" id="SKC72868.1"/>
    </source>
</evidence>
<reference evidence="11 12" key="1">
    <citation type="submission" date="2017-02" db="EMBL/GenBank/DDBJ databases">
        <authorList>
            <person name="Peterson S.W."/>
        </authorList>
    </citation>
    <scope>NUCLEOTIDE SEQUENCE [LARGE SCALE GENOMIC DNA]</scope>
    <source>
        <strain evidence="11 12">M1</strain>
    </source>
</reference>
<evidence type="ECO:0000256" key="1">
    <source>
        <dbReference type="ARBA" id="ARBA00000815"/>
    </source>
</evidence>
<dbReference type="HAMAP" id="MF_00060">
    <property type="entry name" value="SurE"/>
    <property type="match status" value="1"/>
</dbReference>
<evidence type="ECO:0000256" key="4">
    <source>
        <dbReference type="ARBA" id="ARBA00011062"/>
    </source>
</evidence>
<keyword evidence="8 9" id="KW-0378">Hydrolase</keyword>
<dbReference type="GO" id="GO:0000166">
    <property type="term" value="F:nucleotide binding"/>
    <property type="evidence" value="ECO:0007669"/>
    <property type="project" value="UniProtKB-KW"/>
</dbReference>
<dbReference type="Proteomes" id="UP000190285">
    <property type="component" value="Unassembled WGS sequence"/>
</dbReference>
<dbReference type="SUPFAM" id="SSF64167">
    <property type="entry name" value="SurE-like"/>
    <property type="match status" value="1"/>
</dbReference>
<keyword evidence="5 9" id="KW-0963">Cytoplasm</keyword>
<keyword evidence="6 9" id="KW-0479">Metal-binding</keyword>
<gene>
    <name evidence="9" type="primary">surE</name>
    <name evidence="11" type="ORF">SAMN02194393_02653</name>
</gene>
<keyword evidence="7 9" id="KW-0547">Nucleotide-binding</keyword>
<dbReference type="PANTHER" id="PTHR30457:SF12">
    <property type="entry name" value="5'_3'-NUCLEOTIDASE SURE"/>
    <property type="match status" value="1"/>
</dbReference>
<comment type="subcellular location">
    <subcellularLocation>
        <location evidence="3 9">Cytoplasm</location>
    </subcellularLocation>
</comment>
<dbReference type="GO" id="GO:0004309">
    <property type="term" value="F:exopolyphosphatase activity"/>
    <property type="evidence" value="ECO:0007669"/>
    <property type="project" value="TreeGrafter"/>
</dbReference>
<evidence type="ECO:0000256" key="8">
    <source>
        <dbReference type="ARBA" id="ARBA00022801"/>
    </source>
</evidence>
<dbReference type="STRING" id="36842.SAMN02194393_02653"/>
<dbReference type="GO" id="GO:0005737">
    <property type="term" value="C:cytoplasm"/>
    <property type="evidence" value="ECO:0007669"/>
    <property type="project" value="UniProtKB-SubCell"/>
</dbReference>
<comment type="catalytic activity">
    <reaction evidence="1 9">
        <text>a ribonucleoside 5'-phosphate + H2O = a ribonucleoside + phosphate</text>
        <dbReference type="Rhea" id="RHEA:12484"/>
        <dbReference type="ChEBI" id="CHEBI:15377"/>
        <dbReference type="ChEBI" id="CHEBI:18254"/>
        <dbReference type="ChEBI" id="CHEBI:43474"/>
        <dbReference type="ChEBI" id="CHEBI:58043"/>
        <dbReference type="EC" id="3.1.3.5"/>
    </reaction>
</comment>
<dbReference type="FunFam" id="3.40.1210.10:FF:000001">
    <property type="entry name" value="5'/3'-nucleotidase SurE"/>
    <property type="match status" value="1"/>
</dbReference>
<dbReference type="InterPro" id="IPR036523">
    <property type="entry name" value="SurE-like_sf"/>
</dbReference>
<dbReference type="InterPro" id="IPR002828">
    <property type="entry name" value="SurE-like_Pase/nucleotidase"/>
</dbReference>
<dbReference type="NCBIfam" id="TIGR00087">
    <property type="entry name" value="surE"/>
    <property type="match status" value="1"/>
</dbReference>
<organism evidence="11 12">
    <name type="scientific">Maledivibacter halophilus</name>
    <dbReference type="NCBI Taxonomy" id="36842"/>
    <lineage>
        <taxon>Bacteria</taxon>
        <taxon>Bacillati</taxon>
        <taxon>Bacillota</taxon>
        <taxon>Clostridia</taxon>
        <taxon>Peptostreptococcales</taxon>
        <taxon>Caminicellaceae</taxon>
        <taxon>Maledivibacter</taxon>
    </lineage>
</organism>
<evidence type="ECO:0000256" key="7">
    <source>
        <dbReference type="ARBA" id="ARBA00022741"/>
    </source>
</evidence>
<dbReference type="Pfam" id="PF01975">
    <property type="entry name" value="SurE"/>
    <property type="match status" value="1"/>
</dbReference>
<dbReference type="NCBIfam" id="NF001490">
    <property type="entry name" value="PRK00346.1-4"/>
    <property type="match status" value="1"/>
</dbReference>
<dbReference type="EC" id="3.1.3.5" evidence="9"/>
<comment type="function">
    <text evidence="9">Nucleotidase that shows phosphatase activity on nucleoside 5'-monophosphates.</text>
</comment>
<feature type="binding site" evidence="9">
    <location>
        <position position="8"/>
    </location>
    <ligand>
        <name>a divalent metal cation</name>
        <dbReference type="ChEBI" id="CHEBI:60240"/>
    </ligand>
</feature>
<dbReference type="GO" id="GO:0046872">
    <property type="term" value="F:metal ion binding"/>
    <property type="evidence" value="ECO:0007669"/>
    <property type="project" value="UniProtKB-UniRule"/>
</dbReference>
<proteinExistence type="inferred from homology"/>
<feature type="binding site" evidence="9">
    <location>
        <position position="96"/>
    </location>
    <ligand>
        <name>a divalent metal cation</name>
        <dbReference type="ChEBI" id="CHEBI:60240"/>
    </ligand>
</feature>
<keyword evidence="12" id="KW-1185">Reference proteome</keyword>
<comment type="cofactor">
    <cofactor evidence="9">
        <name>a divalent metal cation</name>
        <dbReference type="ChEBI" id="CHEBI:60240"/>
    </cofactor>
    <text evidence="9">Binds 1 divalent metal cation per subunit.</text>
</comment>
<dbReference type="NCBIfam" id="NF001492">
    <property type="entry name" value="PRK00346.2-2"/>
    <property type="match status" value="1"/>
</dbReference>
<dbReference type="PANTHER" id="PTHR30457">
    <property type="entry name" value="5'-NUCLEOTIDASE SURE"/>
    <property type="match status" value="1"/>
</dbReference>
<dbReference type="GO" id="GO:0008253">
    <property type="term" value="F:5'-nucleotidase activity"/>
    <property type="evidence" value="ECO:0007669"/>
    <property type="project" value="UniProtKB-UniRule"/>
</dbReference>
<protein>
    <recommendedName>
        <fullName evidence="9">5'-nucleotidase SurE</fullName>
        <ecNumber evidence="9">3.1.3.5</ecNumber>
    </recommendedName>
    <alternativeName>
        <fullName evidence="9">Nucleoside 5'-monophosphate phosphohydrolase</fullName>
    </alternativeName>
</protein>